<comment type="caution">
    <text evidence="1">The sequence shown here is derived from an EMBL/GenBank/DDBJ whole genome shotgun (WGS) entry which is preliminary data.</text>
</comment>
<reference evidence="1 2" key="2">
    <citation type="journal article" date="2021" name="Genomics">
        <title>High-quality reference genome for Clonorchis sinensis.</title>
        <authorList>
            <person name="Young N.D."/>
            <person name="Stroehlein A.J."/>
            <person name="Kinkar L."/>
            <person name="Wang T."/>
            <person name="Sohn W.M."/>
            <person name="Chang B.C.H."/>
            <person name="Kaur P."/>
            <person name="Weisz D."/>
            <person name="Dudchenko O."/>
            <person name="Aiden E.L."/>
            <person name="Korhonen P.K."/>
            <person name="Gasser R.B."/>
        </authorList>
    </citation>
    <scope>NUCLEOTIDE SEQUENCE [LARGE SCALE GENOMIC DNA]</scope>
    <source>
        <strain evidence="1">Cs-k2</strain>
    </source>
</reference>
<accession>A0A8T1M3J3</accession>
<keyword evidence="2" id="KW-1185">Reference proteome</keyword>
<reference evidence="1 2" key="1">
    <citation type="journal article" date="2018" name="Biotechnol. Adv.">
        <title>Improved genomic resources and new bioinformatic workflow for the carcinogenic parasite Clonorchis sinensis: Biotechnological implications.</title>
        <authorList>
            <person name="Wang D."/>
            <person name="Korhonen P.K."/>
            <person name="Gasser R.B."/>
            <person name="Young N.D."/>
        </authorList>
    </citation>
    <scope>NUCLEOTIDE SEQUENCE [LARGE SCALE GENOMIC DNA]</scope>
    <source>
        <strain evidence="1">Cs-k2</strain>
    </source>
</reference>
<gene>
    <name evidence="1" type="ORF">CSKR_202788</name>
</gene>
<dbReference type="AlphaFoldDB" id="A0A8T1M3J3"/>
<evidence type="ECO:0000313" key="2">
    <source>
        <dbReference type="Proteomes" id="UP000286415"/>
    </source>
</evidence>
<name>A0A8T1M3J3_CLOSI</name>
<proteinExistence type="predicted"/>
<organism evidence="1 2">
    <name type="scientific">Clonorchis sinensis</name>
    <name type="common">Chinese liver fluke</name>
    <dbReference type="NCBI Taxonomy" id="79923"/>
    <lineage>
        <taxon>Eukaryota</taxon>
        <taxon>Metazoa</taxon>
        <taxon>Spiralia</taxon>
        <taxon>Lophotrochozoa</taxon>
        <taxon>Platyhelminthes</taxon>
        <taxon>Trematoda</taxon>
        <taxon>Digenea</taxon>
        <taxon>Opisthorchiida</taxon>
        <taxon>Opisthorchiata</taxon>
        <taxon>Opisthorchiidae</taxon>
        <taxon>Clonorchis</taxon>
    </lineage>
</organism>
<dbReference type="Proteomes" id="UP000286415">
    <property type="component" value="Unassembled WGS sequence"/>
</dbReference>
<evidence type="ECO:0000313" key="1">
    <source>
        <dbReference type="EMBL" id="KAG5443385.1"/>
    </source>
</evidence>
<dbReference type="EMBL" id="NIRI02000056">
    <property type="protein sequence ID" value="KAG5443385.1"/>
    <property type="molecule type" value="Genomic_DNA"/>
</dbReference>
<protein>
    <submittedName>
        <fullName evidence="1">Uncharacterized protein</fullName>
    </submittedName>
</protein>
<sequence length="109" mass="11844">MALCNSKPTGTTAFDDRVPAHKVNWDPISIILRLSPTDGRLLSSECTVPGRGTISSTEAANKQADTGHSRDLSMELLLDAFDLSSTAEYLSPIMSDAKHEQAPCLRRKD</sequence>